<keyword evidence="2" id="KW-1185">Reference proteome</keyword>
<gene>
    <name evidence="1" type="ORF">MILVUS5_LOCUS23101</name>
</gene>
<reference evidence="1" key="1">
    <citation type="submission" date="2023-10" db="EMBL/GenBank/DDBJ databases">
        <authorList>
            <person name="Rodriguez Cubillos JULIANA M."/>
            <person name="De Vega J."/>
        </authorList>
    </citation>
    <scope>NUCLEOTIDE SEQUENCE</scope>
</reference>
<organism evidence="1 2">
    <name type="scientific">Trifolium pratense</name>
    <name type="common">Red clover</name>
    <dbReference type="NCBI Taxonomy" id="57577"/>
    <lineage>
        <taxon>Eukaryota</taxon>
        <taxon>Viridiplantae</taxon>
        <taxon>Streptophyta</taxon>
        <taxon>Embryophyta</taxon>
        <taxon>Tracheophyta</taxon>
        <taxon>Spermatophyta</taxon>
        <taxon>Magnoliopsida</taxon>
        <taxon>eudicotyledons</taxon>
        <taxon>Gunneridae</taxon>
        <taxon>Pentapetalae</taxon>
        <taxon>rosids</taxon>
        <taxon>fabids</taxon>
        <taxon>Fabales</taxon>
        <taxon>Fabaceae</taxon>
        <taxon>Papilionoideae</taxon>
        <taxon>50 kb inversion clade</taxon>
        <taxon>NPAAA clade</taxon>
        <taxon>Hologalegina</taxon>
        <taxon>IRL clade</taxon>
        <taxon>Trifolieae</taxon>
        <taxon>Trifolium</taxon>
    </lineage>
</organism>
<accession>A0ACB0KGC1</accession>
<dbReference type="Proteomes" id="UP001177021">
    <property type="component" value="Unassembled WGS sequence"/>
</dbReference>
<proteinExistence type="predicted"/>
<evidence type="ECO:0000313" key="2">
    <source>
        <dbReference type="Proteomes" id="UP001177021"/>
    </source>
</evidence>
<protein>
    <submittedName>
        <fullName evidence="1">Uncharacterized protein</fullName>
    </submittedName>
</protein>
<comment type="caution">
    <text evidence="1">The sequence shown here is derived from an EMBL/GenBank/DDBJ whole genome shotgun (WGS) entry which is preliminary data.</text>
</comment>
<dbReference type="EMBL" id="CASHSV030000206">
    <property type="protein sequence ID" value="CAJ2656340.1"/>
    <property type="molecule type" value="Genomic_DNA"/>
</dbReference>
<evidence type="ECO:0000313" key="1">
    <source>
        <dbReference type="EMBL" id="CAJ2656340.1"/>
    </source>
</evidence>
<name>A0ACB0KGC1_TRIPR</name>
<sequence>MEESGENWPFESDLVIGDDVIFEDGDQSESVCGDREIKEKLIALSATIGLNKMDDTTILDKAKDYVENLQERVKELEQESGSNINMCNNKRTQNVNLNEYSCGTDDDLPVVQAKVLQREVLVMIHCEKQNGVILKILTHLENLHLSVVNSSVLQFGKSNLNITIVAQMGDGYKITVDELVKTLRLVISTQ</sequence>